<evidence type="ECO:0000313" key="2">
    <source>
        <dbReference type="Proteomes" id="UP000198992"/>
    </source>
</evidence>
<dbReference type="EMBL" id="FNTH01000001">
    <property type="protein sequence ID" value="SEB98203.1"/>
    <property type="molecule type" value="Genomic_DNA"/>
</dbReference>
<reference evidence="1 2" key="1">
    <citation type="submission" date="2016-10" db="EMBL/GenBank/DDBJ databases">
        <authorList>
            <person name="de Groot N.N."/>
        </authorList>
    </citation>
    <scope>NUCLEOTIDE SEQUENCE [LARGE SCALE GENOMIC DNA]</scope>
    <source>
        <strain evidence="1 2">MT12</strain>
    </source>
</reference>
<evidence type="ECO:0000313" key="1">
    <source>
        <dbReference type="EMBL" id="SEB98203.1"/>
    </source>
</evidence>
<dbReference type="Proteomes" id="UP000198992">
    <property type="component" value="Unassembled WGS sequence"/>
</dbReference>
<protein>
    <submittedName>
        <fullName evidence="1">Uncharacterized protein</fullName>
    </submittedName>
</protein>
<gene>
    <name evidence="1" type="ORF">SAMN05444164_0718</name>
</gene>
<sequence length="44" mass="4772">MDFAAFQAAAAELDNRMKEAGARLGAVTEGLAAEMGFRRAVRWD</sequence>
<proteinExistence type="predicted"/>
<dbReference type="RefSeq" id="WP_276327608.1">
    <property type="nucleotide sequence ID" value="NZ_FNTH01000001.1"/>
</dbReference>
<accession>A0A1H4NSK6</accession>
<dbReference type="AlphaFoldDB" id="A0A1H4NSK6"/>
<organism evidence="1 2">
    <name type="scientific">Bradyrhizobium erythrophlei</name>
    <dbReference type="NCBI Taxonomy" id="1437360"/>
    <lineage>
        <taxon>Bacteria</taxon>
        <taxon>Pseudomonadati</taxon>
        <taxon>Pseudomonadota</taxon>
        <taxon>Alphaproteobacteria</taxon>
        <taxon>Hyphomicrobiales</taxon>
        <taxon>Nitrobacteraceae</taxon>
        <taxon>Bradyrhizobium</taxon>
    </lineage>
</organism>
<name>A0A1H4NSK6_9BRAD</name>